<dbReference type="PANTHER" id="PTHR35617">
    <property type="entry name" value="PHAGE_INTEGRASE DOMAIN-CONTAINING PROTEIN"/>
    <property type="match status" value="1"/>
</dbReference>
<dbReference type="InterPro" id="IPR013762">
    <property type="entry name" value="Integrase-like_cat_sf"/>
</dbReference>
<evidence type="ECO:0000259" key="3">
    <source>
        <dbReference type="PROSITE" id="PS51898"/>
    </source>
</evidence>
<sequence length="424" mass="47279">MGGGKTYFLFASYFASSENTEADRLSRLVNLDIEWELHDSFFMVIEKVFGRPDIDLFANASNAKCATFYSWRPEPGAAGVDAFTMDCLEEDTPSSGTSPVDCRQSIGEAFVRRGVPKEALDIMLASLAPSTIKQYEGAIKKWELFSSKNQIDFFAPDGSSLISFLTESYREGASYGTLNTYRAAVSLISHSKVGEDPMVSRFFKGVFRLWPSKPKYSHTWDVAIVLDFLRTLFPLEELSLQDLSYKALMLIALSTAQRAQTLANIKISNICKTAKGIEIKIPELIKTSGPGRFQPLLVLPRFEQDQELCVASVILRYIEVTRPLRGEIDNLFIALKKPHKPIGSQSISRWIKTVLAKSGIDTAVFSAHSTRHAASSAGLKSGVNIDTIRRTAGWSENSQTFARFYNRPIGQDRYDFASKIIRQG</sequence>
<gene>
    <name evidence="4" type="ORF">TSAR_005436</name>
</gene>
<dbReference type="InterPro" id="IPR010998">
    <property type="entry name" value="Integrase_recombinase_N"/>
</dbReference>
<proteinExistence type="predicted"/>
<dbReference type="InterPro" id="IPR002104">
    <property type="entry name" value="Integrase_catalytic"/>
</dbReference>
<dbReference type="AlphaFoldDB" id="A0A232F8K9"/>
<keyword evidence="2" id="KW-0233">DNA recombination</keyword>
<organism evidence="4 5">
    <name type="scientific">Trichomalopsis sarcophagae</name>
    <dbReference type="NCBI Taxonomy" id="543379"/>
    <lineage>
        <taxon>Eukaryota</taxon>
        <taxon>Metazoa</taxon>
        <taxon>Ecdysozoa</taxon>
        <taxon>Arthropoda</taxon>
        <taxon>Hexapoda</taxon>
        <taxon>Insecta</taxon>
        <taxon>Pterygota</taxon>
        <taxon>Neoptera</taxon>
        <taxon>Endopterygota</taxon>
        <taxon>Hymenoptera</taxon>
        <taxon>Apocrita</taxon>
        <taxon>Proctotrupomorpha</taxon>
        <taxon>Chalcidoidea</taxon>
        <taxon>Pteromalidae</taxon>
        <taxon>Pteromalinae</taxon>
        <taxon>Trichomalopsis</taxon>
    </lineage>
</organism>
<protein>
    <recommendedName>
        <fullName evidence="3">Tyr recombinase domain-containing protein</fullName>
    </recommendedName>
</protein>
<reference evidence="4 5" key="1">
    <citation type="journal article" date="2017" name="Curr. Biol.">
        <title>The Evolution of Venom by Co-option of Single-Copy Genes.</title>
        <authorList>
            <person name="Martinson E.O."/>
            <person name="Mrinalini"/>
            <person name="Kelkar Y.D."/>
            <person name="Chang C.H."/>
            <person name="Werren J.H."/>
        </authorList>
    </citation>
    <scope>NUCLEOTIDE SEQUENCE [LARGE SCALE GENOMIC DNA]</scope>
    <source>
        <strain evidence="4 5">Alberta</strain>
        <tissue evidence="4">Whole body</tissue>
    </source>
</reference>
<dbReference type="PROSITE" id="PS51898">
    <property type="entry name" value="TYR_RECOMBINASE"/>
    <property type="match status" value="1"/>
</dbReference>
<dbReference type="EMBL" id="NNAY01000651">
    <property type="protein sequence ID" value="OXU27171.1"/>
    <property type="molecule type" value="Genomic_DNA"/>
</dbReference>
<dbReference type="Gene3D" id="1.10.150.130">
    <property type="match status" value="1"/>
</dbReference>
<dbReference type="Pfam" id="PF00589">
    <property type="entry name" value="Phage_integrase"/>
    <property type="match status" value="1"/>
</dbReference>
<comment type="caution">
    <text evidence="4">The sequence shown here is derived from an EMBL/GenBank/DDBJ whole genome shotgun (WGS) entry which is preliminary data.</text>
</comment>
<dbReference type="CDD" id="cd00397">
    <property type="entry name" value="DNA_BRE_C"/>
    <property type="match status" value="1"/>
</dbReference>
<dbReference type="GO" id="GO:0015074">
    <property type="term" value="P:DNA integration"/>
    <property type="evidence" value="ECO:0007669"/>
    <property type="project" value="InterPro"/>
</dbReference>
<evidence type="ECO:0000256" key="1">
    <source>
        <dbReference type="ARBA" id="ARBA00023125"/>
    </source>
</evidence>
<dbReference type="Gene3D" id="1.10.443.10">
    <property type="entry name" value="Intergrase catalytic core"/>
    <property type="match status" value="1"/>
</dbReference>
<keyword evidence="1" id="KW-0238">DNA-binding</keyword>
<name>A0A232F8K9_9HYME</name>
<accession>A0A232F8K9</accession>
<dbReference type="OrthoDB" id="7701645at2759"/>
<dbReference type="Proteomes" id="UP000215335">
    <property type="component" value="Unassembled WGS sequence"/>
</dbReference>
<evidence type="ECO:0000256" key="2">
    <source>
        <dbReference type="ARBA" id="ARBA00023172"/>
    </source>
</evidence>
<dbReference type="STRING" id="543379.A0A232F8K9"/>
<dbReference type="SUPFAM" id="SSF47823">
    <property type="entry name" value="lambda integrase-like, N-terminal domain"/>
    <property type="match status" value="1"/>
</dbReference>
<dbReference type="PANTHER" id="PTHR35617:SF3">
    <property type="entry name" value="CORE-BINDING (CB) DOMAIN-CONTAINING PROTEIN"/>
    <property type="match status" value="1"/>
</dbReference>
<dbReference type="InterPro" id="IPR011010">
    <property type="entry name" value="DNA_brk_join_enz"/>
</dbReference>
<dbReference type="GO" id="GO:0003677">
    <property type="term" value="F:DNA binding"/>
    <property type="evidence" value="ECO:0007669"/>
    <property type="project" value="UniProtKB-KW"/>
</dbReference>
<dbReference type="GO" id="GO:0006310">
    <property type="term" value="P:DNA recombination"/>
    <property type="evidence" value="ECO:0007669"/>
    <property type="project" value="UniProtKB-KW"/>
</dbReference>
<keyword evidence="5" id="KW-1185">Reference proteome</keyword>
<evidence type="ECO:0000313" key="4">
    <source>
        <dbReference type="EMBL" id="OXU27171.1"/>
    </source>
</evidence>
<feature type="domain" description="Tyr recombinase" evidence="3">
    <location>
        <begin position="212"/>
        <end position="418"/>
    </location>
</feature>
<dbReference type="SUPFAM" id="SSF56349">
    <property type="entry name" value="DNA breaking-rejoining enzymes"/>
    <property type="match status" value="1"/>
</dbReference>
<evidence type="ECO:0000313" key="5">
    <source>
        <dbReference type="Proteomes" id="UP000215335"/>
    </source>
</evidence>